<dbReference type="SUPFAM" id="SSF55174">
    <property type="entry name" value="Alpha-L RNA-binding motif"/>
    <property type="match status" value="1"/>
</dbReference>
<dbReference type="InterPro" id="IPR002942">
    <property type="entry name" value="S4_RNA-bd"/>
</dbReference>
<dbReference type="AlphaFoldDB" id="A0A2W5I963"/>
<dbReference type="PROSITE" id="PS50889">
    <property type="entry name" value="S4"/>
    <property type="match status" value="1"/>
</dbReference>
<name>A0A2W5I963_9ACTN</name>
<dbReference type="Gene3D" id="3.10.290.10">
    <property type="entry name" value="RNA-binding S4 domain"/>
    <property type="match status" value="1"/>
</dbReference>
<sequence>MVDVEIRDNMIRLGQFVKLAGAVESGAMAKEAIAEGLVCVNGEVCCQRGRQLHEGDVVSVDGAFSPSGASEDYRVVCC</sequence>
<keyword evidence="1" id="KW-0694">RNA-binding</keyword>
<dbReference type="Proteomes" id="UP000248606">
    <property type="component" value="Unassembled WGS sequence"/>
</dbReference>
<comment type="caution">
    <text evidence="3">The sequence shown here is derived from an EMBL/GenBank/DDBJ whole genome shotgun (WGS) entry which is preliminary data.</text>
</comment>
<evidence type="ECO:0000313" key="4">
    <source>
        <dbReference type="Proteomes" id="UP000248606"/>
    </source>
</evidence>
<evidence type="ECO:0000259" key="2">
    <source>
        <dbReference type="SMART" id="SM00363"/>
    </source>
</evidence>
<feature type="domain" description="RNA-binding S4" evidence="2">
    <location>
        <begin position="11"/>
        <end position="74"/>
    </location>
</feature>
<dbReference type="RefSeq" id="WP_290598633.1">
    <property type="nucleotide sequence ID" value="NZ_CAKZIO010000008.1"/>
</dbReference>
<dbReference type="CDD" id="cd00165">
    <property type="entry name" value="S4"/>
    <property type="match status" value="1"/>
</dbReference>
<gene>
    <name evidence="3" type="ORF">DI579_07090</name>
</gene>
<evidence type="ECO:0000313" key="3">
    <source>
        <dbReference type="EMBL" id="PZP88260.1"/>
    </source>
</evidence>
<evidence type="ECO:0000256" key="1">
    <source>
        <dbReference type="PROSITE-ProRule" id="PRU00182"/>
    </source>
</evidence>
<dbReference type="InterPro" id="IPR036986">
    <property type="entry name" value="S4_RNA-bd_sf"/>
</dbReference>
<dbReference type="EMBL" id="QFOZ01000014">
    <property type="protein sequence ID" value="PZP88260.1"/>
    <property type="molecule type" value="Genomic_DNA"/>
</dbReference>
<organism evidence="3 4">
    <name type="scientific">Lawsonella clevelandensis</name>
    <dbReference type="NCBI Taxonomy" id="1528099"/>
    <lineage>
        <taxon>Bacteria</taxon>
        <taxon>Bacillati</taxon>
        <taxon>Actinomycetota</taxon>
        <taxon>Actinomycetes</taxon>
        <taxon>Mycobacteriales</taxon>
        <taxon>Lawsonellaceae</taxon>
        <taxon>Lawsonella</taxon>
    </lineage>
</organism>
<dbReference type="GO" id="GO:0003723">
    <property type="term" value="F:RNA binding"/>
    <property type="evidence" value="ECO:0007669"/>
    <property type="project" value="UniProtKB-KW"/>
</dbReference>
<protein>
    <submittedName>
        <fullName evidence="3">RNA-binding protein</fullName>
    </submittedName>
</protein>
<proteinExistence type="predicted"/>
<reference evidence="3 4" key="1">
    <citation type="submission" date="2017-08" db="EMBL/GenBank/DDBJ databases">
        <title>Infants hospitalized years apart are colonized by the same room-sourced microbial strains.</title>
        <authorList>
            <person name="Brooks B."/>
            <person name="Olm M.R."/>
            <person name="Firek B.A."/>
            <person name="Baker R."/>
            <person name="Thomas B.C."/>
            <person name="Morowitz M.J."/>
            <person name="Banfield J.F."/>
        </authorList>
    </citation>
    <scope>NUCLEOTIDE SEQUENCE [LARGE SCALE GENOMIC DNA]</scope>
    <source>
        <strain evidence="3">S2_006_000_R1_57</strain>
    </source>
</reference>
<accession>A0A2W5I963</accession>
<dbReference type="Pfam" id="PF13275">
    <property type="entry name" value="S4_2"/>
    <property type="match status" value="1"/>
</dbReference>
<dbReference type="SMART" id="SM00363">
    <property type="entry name" value="S4"/>
    <property type="match status" value="1"/>
</dbReference>